<evidence type="ECO:0000313" key="2">
    <source>
        <dbReference type="EMBL" id="MDU9693518.1"/>
    </source>
</evidence>
<evidence type="ECO:0000313" key="3">
    <source>
        <dbReference type="Proteomes" id="UP001269400"/>
    </source>
</evidence>
<accession>A0AAX6NCA4</accession>
<name>A0AAX6NCA4_PRIAR</name>
<feature type="coiled-coil region" evidence="1">
    <location>
        <begin position="169"/>
        <end position="227"/>
    </location>
</feature>
<protein>
    <submittedName>
        <fullName evidence="2">Uncharacterized protein</fullName>
    </submittedName>
</protein>
<dbReference type="EMBL" id="JAPTGD010000002">
    <property type="protein sequence ID" value="MDU9693518.1"/>
    <property type="molecule type" value="Genomic_DNA"/>
</dbReference>
<dbReference type="AlphaFoldDB" id="A0AAX6NCA4"/>
<sequence>MSKVSIKEILTETFKDDVLWRQIHNLNLEEYLFPESLLKELHLEDTYYTSKAAAIIGLPDNDAQPIRNNLAEGRKNVREYVQATRTSRQWTFDYKSLFKMHMYFILNLKGNMSPKEISHYLGNEVEEIVTDGNSRKRSNVINEKRELSSSNNSSNYDERLEKIENQLIYQNQLNRLLTLKQEYDEASRKVTDWELLMEFVNYQLEIAEMKRREIRSEKKQLELVKETFKKIDKMNENNRPSLLKALFSKNTTEPIDYDKTFAEVAATSEVNLDKQSPSQELIDINYEIEKLKQKKKNIENDKEDLAKNRTNKKEAYENFKTQFDYFEKKLKATSFVEEASQSKINNFYTIEYNDEK</sequence>
<reference evidence="2" key="2">
    <citation type="submission" date="2022-12" db="EMBL/GenBank/DDBJ databases">
        <authorList>
            <person name="Dechsakulwatana C."/>
            <person name="Rungsihiranrut A."/>
            <person name="Muangchinda C."/>
            <person name="Ningthoujam R."/>
            <person name="Klankeo P."/>
            <person name="Pinyakong O."/>
        </authorList>
    </citation>
    <scope>NUCLEOTIDE SEQUENCE</scope>
    <source>
        <strain evidence="2">TL01-2</strain>
    </source>
</reference>
<dbReference type="Proteomes" id="UP001269400">
    <property type="component" value="Unassembled WGS sequence"/>
</dbReference>
<dbReference type="RefSeq" id="WP_316910744.1">
    <property type="nucleotide sequence ID" value="NZ_JAPTGD010000002.1"/>
</dbReference>
<evidence type="ECO:0000256" key="1">
    <source>
        <dbReference type="SAM" id="Coils"/>
    </source>
</evidence>
<comment type="caution">
    <text evidence="2">The sequence shown here is derived from an EMBL/GenBank/DDBJ whole genome shotgun (WGS) entry which is preliminary data.</text>
</comment>
<organism evidence="2 3">
    <name type="scientific">Priestia aryabhattai</name>
    <name type="common">Bacillus aryabhattai</name>
    <dbReference type="NCBI Taxonomy" id="412384"/>
    <lineage>
        <taxon>Bacteria</taxon>
        <taxon>Bacillati</taxon>
        <taxon>Bacillota</taxon>
        <taxon>Bacilli</taxon>
        <taxon>Bacillales</taxon>
        <taxon>Bacillaceae</taxon>
        <taxon>Priestia</taxon>
    </lineage>
</organism>
<proteinExistence type="predicted"/>
<gene>
    <name evidence="2" type="ORF">O0Q50_20285</name>
</gene>
<reference evidence="2" key="1">
    <citation type="journal article" date="2022" name="J Environ Chem Eng">
        <title>Biodegradation of petroleum oil using a constructed nonpathogenic and heavy metal-tolerant bacterial consortium isolated from marine sponges.</title>
        <authorList>
            <person name="Dechsakulwatana C."/>
            <person name="Rungsihiranrut A."/>
            <person name="Muangchinda C."/>
            <person name="Ningthoujam R."/>
            <person name="Klankeo P."/>
            <person name="Pinyakong O."/>
        </authorList>
    </citation>
    <scope>NUCLEOTIDE SEQUENCE</scope>
    <source>
        <strain evidence="2">TL01-2</strain>
    </source>
</reference>
<feature type="coiled-coil region" evidence="1">
    <location>
        <begin position="281"/>
        <end position="322"/>
    </location>
</feature>
<keyword evidence="1" id="KW-0175">Coiled coil</keyword>